<sequence length="67" mass="7202">MSTMEIGMTDMADTPDAAPAPDPVTAPARDSFESELLGRVLAALLRENAYGLRAAARPERRADGDWL</sequence>
<organism evidence="2 3">
    <name type="scientific">Streptomyces varsoviensis</name>
    <dbReference type="NCBI Taxonomy" id="67373"/>
    <lineage>
        <taxon>Bacteria</taxon>
        <taxon>Bacillati</taxon>
        <taxon>Actinomycetota</taxon>
        <taxon>Actinomycetes</taxon>
        <taxon>Kitasatosporales</taxon>
        <taxon>Streptomycetaceae</taxon>
        <taxon>Streptomyces</taxon>
    </lineage>
</organism>
<proteinExistence type="predicted"/>
<protein>
    <submittedName>
        <fullName evidence="2">Uncharacterized protein</fullName>
    </submittedName>
</protein>
<comment type="caution">
    <text evidence="2">The sequence shown here is derived from an EMBL/GenBank/DDBJ whole genome shotgun (WGS) entry which is preliminary data.</text>
</comment>
<accession>A0ABR5IWW8</accession>
<keyword evidence="3" id="KW-1185">Reference proteome</keyword>
<feature type="region of interest" description="Disordered" evidence="1">
    <location>
        <begin position="1"/>
        <end position="28"/>
    </location>
</feature>
<dbReference type="Proteomes" id="UP000037020">
    <property type="component" value="Unassembled WGS sequence"/>
</dbReference>
<evidence type="ECO:0000313" key="2">
    <source>
        <dbReference type="EMBL" id="KOG85653.1"/>
    </source>
</evidence>
<feature type="non-terminal residue" evidence="2">
    <location>
        <position position="67"/>
    </location>
</feature>
<gene>
    <name evidence="2" type="ORF">ADK38_35475</name>
</gene>
<reference evidence="2 3" key="1">
    <citation type="submission" date="2015-07" db="EMBL/GenBank/DDBJ databases">
        <authorList>
            <person name="Ju K.-S."/>
            <person name="Doroghazi J.R."/>
            <person name="Metcalf W.W."/>
        </authorList>
    </citation>
    <scope>NUCLEOTIDE SEQUENCE [LARGE SCALE GENOMIC DNA]</scope>
    <source>
        <strain evidence="2 3">NRRL B-3589</strain>
    </source>
</reference>
<dbReference type="EMBL" id="LGUT01003289">
    <property type="protein sequence ID" value="KOG85653.1"/>
    <property type="molecule type" value="Genomic_DNA"/>
</dbReference>
<evidence type="ECO:0000256" key="1">
    <source>
        <dbReference type="SAM" id="MobiDB-lite"/>
    </source>
</evidence>
<evidence type="ECO:0000313" key="3">
    <source>
        <dbReference type="Proteomes" id="UP000037020"/>
    </source>
</evidence>
<name>A0ABR5IWW8_9ACTN</name>